<dbReference type="PANTHER" id="PTHR46453:SF3">
    <property type="entry name" value="MYND-TYPE ZINC FINGER-CONTAINING CHROMATIN READER ZMYND8"/>
    <property type="match status" value="1"/>
</dbReference>
<dbReference type="CDD" id="cd20160">
    <property type="entry name" value="PWWP_PRKCBP1"/>
    <property type="match status" value="1"/>
</dbReference>
<dbReference type="InterPro" id="IPR056987">
    <property type="entry name" value="ZMYND8_CC"/>
</dbReference>
<dbReference type="FunFam" id="2.30.30.140:FF:000003">
    <property type="entry name" value="Protein kinase C-binding protein 1 isoform C"/>
    <property type="match status" value="1"/>
</dbReference>
<dbReference type="Gene3D" id="2.30.30.140">
    <property type="match status" value="1"/>
</dbReference>
<dbReference type="GO" id="GO:0005694">
    <property type="term" value="C:chromosome"/>
    <property type="evidence" value="ECO:0007669"/>
    <property type="project" value="UniProtKB-SubCell"/>
</dbReference>
<dbReference type="PRINTS" id="PR00503">
    <property type="entry name" value="BROMODOMAIN"/>
</dbReference>
<dbReference type="GO" id="GO:0045892">
    <property type="term" value="P:negative regulation of DNA-templated transcription"/>
    <property type="evidence" value="ECO:0007669"/>
    <property type="project" value="UniProtKB-ARBA"/>
</dbReference>
<dbReference type="PROSITE" id="PS50865">
    <property type="entry name" value="ZF_MYND_2"/>
    <property type="match status" value="1"/>
</dbReference>
<dbReference type="AlphaFoldDB" id="A0A2J8MJM0"/>
<evidence type="ECO:0000256" key="2">
    <source>
        <dbReference type="ARBA" id="ARBA00004286"/>
    </source>
</evidence>
<dbReference type="SMART" id="SM00297">
    <property type="entry name" value="BROMO"/>
    <property type="match status" value="1"/>
</dbReference>
<feature type="region of interest" description="Disordered" evidence="15">
    <location>
        <begin position="528"/>
        <end position="757"/>
    </location>
</feature>
<dbReference type="InterPro" id="IPR001487">
    <property type="entry name" value="Bromodomain"/>
</dbReference>
<keyword evidence="7" id="KW-0156">Chromatin regulator</keyword>
<dbReference type="InterPro" id="IPR000313">
    <property type="entry name" value="PWWP_dom"/>
</dbReference>
<comment type="subcellular location">
    <subcellularLocation>
        <location evidence="2">Chromosome</location>
    </subcellularLocation>
    <subcellularLocation>
        <location evidence="1">Nucleus</location>
    </subcellularLocation>
</comment>
<dbReference type="Pfam" id="PF00855">
    <property type="entry name" value="PWWP"/>
    <property type="match status" value="1"/>
</dbReference>
<feature type="compositionally biased region" description="Basic and acidic residues" evidence="15">
    <location>
        <begin position="1054"/>
        <end position="1065"/>
    </location>
</feature>
<dbReference type="Pfam" id="PF24324">
    <property type="entry name" value="MYND_ZMYND11_ZMYD8"/>
    <property type="match status" value="1"/>
</dbReference>
<feature type="domain" description="PWWP" evidence="17">
    <location>
        <begin position="223"/>
        <end position="273"/>
    </location>
</feature>
<evidence type="ECO:0000256" key="7">
    <source>
        <dbReference type="ARBA" id="ARBA00022853"/>
    </source>
</evidence>
<dbReference type="GO" id="GO:0140006">
    <property type="term" value="F:histone H3 reader activity"/>
    <property type="evidence" value="ECO:0007669"/>
    <property type="project" value="UniProtKB-ARBA"/>
</dbReference>
<feature type="compositionally biased region" description="Basic and acidic residues" evidence="15">
    <location>
        <begin position="552"/>
        <end position="577"/>
    </location>
</feature>
<dbReference type="InterPro" id="IPR036427">
    <property type="entry name" value="Bromodomain-like_sf"/>
</dbReference>
<feature type="region of interest" description="Disordered" evidence="15">
    <location>
        <begin position="358"/>
        <end position="458"/>
    </location>
</feature>
<dbReference type="InterPro" id="IPR057053">
    <property type="entry name" value="MYND_ZMYND11_ZMYD8"/>
</dbReference>
<dbReference type="Pfam" id="PF23460">
    <property type="entry name" value="ZMYND8_CC"/>
    <property type="match status" value="1"/>
</dbReference>
<feature type="compositionally biased region" description="Basic and acidic residues" evidence="15">
    <location>
        <begin position="1075"/>
        <end position="1086"/>
    </location>
</feature>
<evidence type="ECO:0000256" key="9">
    <source>
        <dbReference type="ARBA" id="ARBA00023117"/>
    </source>
</evidence>
<dbReference type="FunFam" id="1.20.920.10:FF:000005">
    <property type="entry name" value="protein kinase C-binding protein 1 isoform X2"/>
    <property type="match status" value="1"/>
</dbReference>
<proteinExistence type="predicted"/>
<evidence type="ECO:0000256" key="14">
    <source>
        <dbReference type="SAM" id="Coils"/>
    </source>
</evidence>
<sequence>MSAVGEPLFSFEQERLGPLSSRTFSMADPGSAERTAQKRKFPSPPHSSNGHSPQDTSTSPIKKKKKPGLLNSNNKEQKITVAECIETQSKAMTMLTIEQLSYLLKFAIQKMKQPGTDAFQKPVPLEQHPDYAEYIFHPMDLCTLEKNAKKKMYGCTEAFLADAKWILHNCIIYNGGNHKLTQIAKVVIKICEHEMNEIEVCPECYLAACQKRDNWFCEPCSNPHPLVWAKLKGFPFWPAKALRDKDGQVDARFFGQHDRAWVPINNCYLMSKEIPFSVKKTKSIFNSAMQEMEVYVENIRRKFGVFNYSPFRTPYTPNSQYQMLLDPTNPSAGTAKIDKQEKVKLNFDMTASPKILMSKPVLSGGTGRRISLSDMPRSPMSTNSSVHTGSDVEQDAEKKATSSHFSASEESMDFLDKSTASPASTKTGQAGSLSGSPKPFSPQLSAPITTKTDKTSTTGSILNLNLDRSKAEMDLKELSESVQQQSTPVPLISPKRQIRSRFQLNLDKTIESCKAQLGINEISEDVYTAVEHSDSEDSEKSDSSDSEYISDDEQKSKNEPEDTEDKEGCRMDKEPSAVKKKPKPTNPVEIKEELKSTSPASEKADPGAVKDKASPEPEKDFSEKAKPSPHPIKDKLKGKDETDSPTVHLGLDSDSESELVIDLGEDHSGREGRKNKKEPKEPSPKQDVVGKTPPSTTAGSHSPPETPVLTRSSAQTSAAGATATTSTSSTVTVTAPAPAATGSPVKKQRPLLPKETAPAVQRVVWNSSTVQQKEITQSPSTSTITLVTSTQSSPLVTSSGSMSTLVSSVNADLPIATASADVAADIAKYTSKMMDAIKGTMTEIYNDLSKNTTGSTIAEIRRLRIEIEKLQWLHQQELSEMKHNLELTMAEMRQSLEQERDRLIAEVKKQLELEKQQAVDETKKKQWCANCKKEAIFYCCWNTSYCDYPCQQAHWPEHMKSCTQSATAPQQEADAEVNTETLNKSSQGSSSSTQSAPSETASASKEKETSAEKSKDSGSTLDLSGSRETPSSILLGSNQGSDHSRSNKSSWSSSDEKRGSTRSEHTSSTGTKSLLPKESRLDTFWD</sequence>
<evidence type="ECO:0000313" key="19">
    <source>
        <dbReference type="EMBL" id="PNI59715.1"/>
    </source>
</evidence>
<feature type="compositionally biased region" description="Basic and acidic residues" evidence="15">
    <location>
        <begin position="531"/>
        <end position="543"/>
    </location>
</feature>
<keyword evidence="9 12" id="KW-0103">Bromodomain</keyword>
<dbReference type="PANTHER" id="PTHR46453">
    <property type="entry name" value="PROTEIN KINASE C-BINDING PROTEIN 1"/>
    <property type="match status" value="1"/>
</dbReference>
<protein>
    <submittedName>
        <fullName evidence="19">ZMYND8 isoform 26</fullName>
    </submittedName>
</protein>
<evidence type="ECO:0000256" key="15">
    <source>
        <dbReference type="SAM" id="MobiDB-lite"/>
    </source>
</evidence>
<evidence type="ECO:0000256" key="5">
    <source>
        <dbReference type="ARBA" id="ARBA00022771"/>
    </source>
</evidence>
<evidence type="ECO:0000259" key="18">
    <source>
        <dbReference type="PROSITE" id="PS50865"/>
    </source>
</evidence>
<dbReference type="PROSITE" id="PS50014">
    <property type="entry name" value="BROMODOMAIN_2"/>
    <property type="match status" value="1"/>
</dbReference>
<evidence type="ECO:0000256" key="6">
    <source>
        <dbReference type="ARBA" id="ARBA00022833"/>
    </source>
</evidence>
<feature type="domain" description="Bromo" evidence="16">
    <location>
        <begin position="111"/>
        <end position="181"/>
    </location>
</feature>
<dbReference type="InterPro" id="IPR021931">
    <property type="entry name" value="ZMYND8"/>
</dbReference>
<dbReference type="SMART" id="SM00293">
    <property type="entry name" value="PWWP"/>
    <property type="match status" value="1"/>
</dbReference>
<dbReference type="PROSITE" id="PS50812">
    <property type="entry name" value="PWWP"/>
    <property type="match status" value="1"/>
</dbReference>
<keyword evidence="10" id="KW-0804">Transcription</keyword>
<evidence type="ECO:0000256" key="8">
    <source>
        <dbReference type="ARBA" id="ARBA00023015"/>
    </source>
</evidence>
<evidence type="ECO:0000259" key="17">
    <source>
        <dbReference type="PROSITE" id="PS50812"/>
    </source>
</evidence>
<feature type="compositionally biased region" description="Polar residues" evidence="15">
    <location>
        <begin position="418"/>
        <end position="435"/>
    </location>
</feature>
<keyword evidence="5 13" id="KW-0863">Zinc-finger</keyword>
<feature type="compositionally biased region" description="Polar residues" evidence="15">
    <location>
        <begin position="1017"/>
        <end position="1040"/>
    </location>
</feature>
<dbReference type="Gene3D" id="6.10.140.2220">
    <property type="match status" value="1"/>
</dbReference>
<dbReference type="Pfam" id="PF12064">
    <property type="entry name" value="DUF3544"/>
    <property type="match status" value="1"/>
</dbReference>
<feature type="compositionally biased region" description="Basic and acidic residues" evidence="15">
    <location>
        <begin position="602"/>
        <end position="642"/>
    </location>
</feature>
<dbReference type="CDD" id="cd05508">
    <property type="entry name" value="Bromo_RACK7"/>
    <property type="match status" value="1"/>
</dbReference>
<evidence type="ECO:0000256" key="1">
    <source>
        <dbReference type="ARBA" id="ARBA00004123"/>
    </source>
</evidence>
<name>A0A2J8MJM0_PANTR</name>
<accession>A0A2J8MJM0</accession>
<organism evidence="19 20">
    <name type="scientific">Pan troglodytes</name>
    <name type="common">Chimpanzee</name>
    <dbReference type="NCBI Taxonomy" id="9598"/>
    <lineage>
        <taxon>Eukaryota</taxon>
        <taxon>Metazoa</taxon>
        <taxon>Chordata</taxon>
        <taxon>Craniata</taxon>
        <taxon>Vertebrata</taxon>
        <taxon>Euteleostomi</taxon>
        <taxon>Mammalia</taxon>
        <taxon>Eutheria</taxon>
        <taxon>Euarchontoglires</taxon>
        <taxon>Primates</taxon>
        <taxon>Haplorrhini</taxon>
        <taxon>Catarrhini</taxon>
        <taxon>Hominidae</taxon>
        <taxon>Pan</taxon>
    </lineage>
</organism>
<dbReference type="SUPFAM" id="SSF144232">
    <property type="entry name" value="HIT/MYND zinc finger-like"/>
    <property type="match status" value="1"/>
</dbReference>
<dbReference type="Pfam" id="PF00439">
    <property type="entry name" value="Bromodomain"/>
    <property type="match status" value="1"/>
</dbReference>
<dbReference type="FunFam" id="6.10.140.2220:FF:000002">
    <property type="entry name" value="Protein kinase C-binding protein 1 isoform C"/>
    <property type="match status" value="1"/>
</dbReference>
<dbReference type="SUPFAM" id="SSF63748">
    <property type="entry name" value="Tudor/PWWP/MBT"/>
    <property type="match status" value="1"/>
</dbReference>
<keyword evidence="4" id="KW-0479">Metal-binding</keyword>
<comment type="caution">
    <text evidence="19">The sequence shown here is derived from an EMBL/GenBank/DDBJ whole genome shotgun (WGS) entry which is preliminary data.</text>
</comment>
<evidence type="ECO:0000256" key="12">
    <source>
        <dbReference type="PROSITE-ProRule" id="PRU00035"/>
    </source>
</evidence>
<dbReference type="GO" id="GO:0005634">
    <property type="term" value="C:nucleus"/>
    <property type="evidence" value="ECO:0007669"/>
    <property type="project" value="UniProtKB-SubCell"/>
</dbReference>
<feature type="domain" description="MYND-type" evidence="18">
    <location>
        <begin position="928"/>
        <end position="962"/>
    </location>
</feature>
<dbReference type="PROSITE" id="PS01360">
    <property type="entry name" value="ZF_MYND_1"/>
    <property type="match status" value="1"/>
</dbReference>
<feature type="compositionally biased region" description="Polar residues" evidence="15">
    <location>
        <begin position="379"/>
        <end position="388"/>
    </location>
</feature>
<dbReference type="Proteomes" id="UP000236370">
    <property type="component" value="Unassembled WGS sequence"/>
</dbReference>
<feature type="coiled-coil region" evidence="14">
    <location>
        <begin position="875"/>
        <end position="924"/>
    </location>
</feature>
<dbReference type="InterPro" id="IPR002893">
    <property type="entry name" value="Znf_MYND"/>
</dbReference>
<evidence type="ECO:0000256" key="3">
    <source>
        <dbReference type="ARBA" id="ARBA00022454"/>
    </source>
</evidence>
<feature type="compositionally biased region" description="Basic and acidic residues" evidence="15">
    <location>
        <begin position="1004"/>
        <end position="1016"/>
    </location>
</feature>
<feature type="region of interest" description="Disordered" evidence="15">
    <location>
        <begin position="971"/>
        <end position="1086"/>
    </location>
</feature>
<dbReference type="SUPFAM" id="SSF47370">
    <property type="entry name" value="Bromodomain"/>
    <property type="match status" value="1"/>
</dbReference>
<evidence type="ECO:0000256" key="11">
    <source>
        <dbReference type="ARBA" id="ARBA00023242"/>
    </source>
</evidence>
<dbReference type="InterPro" id="IPR037967">
    <property type="entry name" value="ZMYND8_Bromo_dom"/>
</dbReference>
<evidence type="ECO:0000256" key="13">
    <source>
        <dbReference type="PROSITE-ProRule" id="PRU00134"/>
    </source>
</evidence>
<gene>
    <name evidence="19" type="ORF">CK820_G0019930</name>
</gene>
<feature type="compositionally biased region" description="Basic and acidic residues" evidence="15">
    <location>
        <begin position="664"/>
        <end position="684"/>
    </location>
</feature>
<evidence type="ECO:0000256" key="10">
    <source>
        <dbReference type="ARBA" id="ARBA00023163"/>
    </source>
</evidence>
<keyword evidence="11" id="KW-0539">Nucleus</keyword>
<keyword evidence="6" id="KW-0862">Zinc</keyword>
<keyword evidence="14" id="KW-0175">Coiled coil</keyword>
<evidence type="ECO:0000313" key="20">
    <source>
        <dbReference type="Proteomes" id="UP000236370"/>
    </source>
</evidence>
<dbReference type="Gene3D" id="1.20.920.10">
    <property type="entry name" value="Bromodomain-like"/>
    <property type="match status" value="1"/>
</dbReference>
<dbReference type="EMBL" id="NBAG03000253">
    <property type="protein sequence ID" value="PNI59715.1"/>
    <property type="molecule type" value="Genomic_DNA"/>
</dbReference>
<evidence type="ECO:0000259" key="16">
    <source>
        <dbReference type="PROSITE" id="PS50014"/>
    </source>
</evidence>
<evidence type="ECO:0000256" key="4">
    <source>
        <dbReference type="ARBA" id="ARBA00022723"/>
    </source>
</evidence>
<keyword evidence="8" id="KW-0805">Transcription regulation</keyword>
<feature type="compositionally biased region" description="Low complexity" evidence="15">
    <location>
        <begin position="712"/>
        <end position="745"/>
    </location>
</feature>
<feature type="compositionally biased region" description="Low complexity" evidence="15">
    <location>
        <begin position="985"/>
        <end position="1003"/>
    </location>
</feature>
<feature type="region of interest" description="Disordered" evidence="15">
    <location>
        <begin position="15"/>
        <end position="73"/>
    </location>
</feature>
<dbReference type="GO" id="GO:0008270">
    <property type="term" value="F:zinc ion binding"/>
    <property type="evidence" value="ECO:0007669"/>
    <property type="project" value="UniProtKB-KW"/>
</dbReference>
<keyword evidence="3" id="KW-0158">Chromosome</keyword>
<reference evidence="19 20" key="1">
    <citation type="submission" date="2017-12" db="EMBL/GenBank/DDBJ databases">
        <title>High-resolution comparative analysis of great ape genomes.</title>
        <authorList>
            <person name="Pollen A."/>
            <person name="Hastie A."/>
            <person name="Hormozdiari F."/>
            <person name="Dougherty M."/>
            <person name="Liu R."/>
            <person name="Chaisson M."/>
            <person name="Hoppe E."/>
            <person name="Hill C."/>
            <person name="Pang A."/>
            <person name="Hillier L."/>
            <person name="Baker C."/>
            <person name="Armstrong J."/>
            <person name="Shendure J."/>
            <person name="Paten B."/>
            <person name="Wilson R."/>
            <person name="Chao H."/>
            <person name="Schneider V."/>
            <person name="Ventura M."/>
            <person name="Kronenberg Z."/>
            <person name="Murali S."/>
            <person name="Gordon D."/>
            <person name="Cantsilieris S."/>
            <person name="Munson K."/>
            <person name="Nelson B."/>
            <person name="Raja A."/>
            <person name="Underwood J."/>
            <person name="Diekhans M."/>
            <person name="Fiddes I."/>
            <person name="Haussler D."/>
            <person name="Eichler E."/>
        </authorList>
    </citation>
    <scope>NUCLEOTIDE SEQUENCE [LARGE SCALE GENOMIC DNA]</scope>
    <source>
        <strain evidence="19">Yerkes chimp pedigree #C0471</strain>
    </source>
</reference>